<dbReference type="FunFam" id="1.10.1040.10:FF:000017">
    <property type="entry name" value="2-dehydropantoate 2-reductase"/>
    <property type="match status" value="1"/>
</dbReference>
<dbReference type="SUPFAM" id="SSF51735">
    <property type="entry name" value="NAD(P)-binding Rossmann-fold domains"/>
    <property type="match status" value="1"/>
</dbReference>
<comment type="catalytic activity">
    <reaction evidence="10">
        <text>(R)-pantoate + NAD(+) = 2-dehydropantoate + NADH + H(+)</text>
        <dbReference type="Rhea" id="RHEA:61292"/>
        <dbReference type="ChEBI" id="CHEBI:11561"/>
        <dbReference type="ChEBI" id="CHEBI:15378"/>
        <dbReference type="ChEBI" id="CHEBI:15980"/>
        <dbReference type="ChEBI" id="CHEBI:57540"/>
        <dbReference type="ChEBI" id="CHEBI:57945"/>
    </reaction>
    <physiologicalReaction direction="right-to-left" evidence="10">
        <dbReference type="Rhea" id="RHEA:61294"/>
    </physiologicalReaction>
</comment>
<dbReference type="Gene3D" id="3.40.50.720">
    <property type="entry name" value="NAD(P)-binding Rossmann-like Domain"/>
    <property type="match status" value="1"/>
</dbReference>
<dbReference type="GO" id="GO:0005737">
    <property type="term" value="C:cytoplasm"/>
    <property type="evidence" value="ECO:0007669"/>
    <property type="project" value="TreeGrafter"/>
</dbReference>
<dbReference type="PANTHER" id="PTHR43765">
    <property type="entry name" value="2-DEHYDROPANTOATE 2-REDUCTASE-RELATED"/>
    <property type="match status" value="1"/>
</dbReference>
<dbReference type="InterPro" id="IPR013328">
    <property type="entry name" value="6PGD_dom2"/>
</dbReference>
<dbReference type="InterPro" id="IPR036291">
    <property type="entry name" value="NAD(P)-bd_dom_sf"/>
</dbReference>
<feature type="domain" description="Ketopantoate reductase N-terminal" evidence="13">
    <location>
        <begin position="3"/>
        <end position="142"/>
    </location>
</feature>
<dbReference type="Gene3D" id="1.10.1040.10">
    <property type="entry name" value="N-(1-d-carboxylethyl)-l-norvaline Dehydrogenase, domain 2"/>
    <property type="match status" value="1"/>
</dbReference>
<dbReference type="InterPro" id="IPR013752">
    <property type="entry name" value="KPA_reductase"/>
</dbReference>
<evidence type="ECO:0000256" key="4">
    <source>
        <dbReference type="ARBA" id="ARBA00019465"/>
    </source>
</evidence>
<evidence type="ECO:0000256" key="1">
    <source>
        <dbReference type="ARBA" id="ARBA00004724"/>
    </source>
</evidence>
<dbReference type="Pfam" id="PF08546">
    <property type="entry name" value="ApbA_C"/>
    <property type="match status" value="1"/>
</dbReference>
<dbReference type="EC" id="1.1.1.169" evidence="3 12"/>
<protein>
    <recommendedName>
        <fullName evidence="4 12">2-dehydropantoate 2-reductase</fullName>
        <ecNumber evidence="3 12">1.1.1.169</ecNumber>
    </recommendedName>
    <alternativeName>
        <fullName evidence="8 12">Ketopantoate reductase</fullName>
    </alternativeName>
</protein>
<dbReference type="InterPro" id="IPR008927">
    <property type="entry name" value="6-PGluconate_DH-like_C_sf"/>
</dbReference>
<comment type="similarity">
    <text evidence="2 12">Belongs to the ketopantoate reductase family.</text>
</comment>
<evidence type="ECO:0000256" key="9">
    <source>
        <dbReference type="ARBA" id="ARBA00047506"/>
    </source>
</evidence>
<evidence type="ECO:0000313" key="15">
    <source>
        <dbReference type="EMBL" id="UWM54068.1"/>
    </source>
</evidence>
<accession>A0A9E7R3F0</accession>
<keyword evidence="5 12" id="KW-0521">NADP</keyword>
<evidence type="ECO:0000256" key="2">
    <source>
        <dbReference type="ARBA" id="ARBA00007870"/>
    </source>
</evidence>
<dbReference type="GO" id="GO:0015937">
    <property type="term" value="P:coenzyme A biosynthetic process"/>
    <property type="evidence" value="ECO:0007669"/>
    <property type="project" value="UniProtKB-KW"/>
</dbReference>
<dbReference type="AlphaFoldDB" id="A0A9E7R3F0"/>
<comment type="pathway">
    <text evidence="1 12">Cofactor biosynthesis; coenzyme A biosynthesis.</text>
</comment>
<dbReference type="InterPro" id="IPR013332">
    <property type="entry name" value="KPR_N"/>
</dbReference>
<proteinExistence type="inferred from homology"/>
<keyword evidence="7 12" id="KW-0560">Oxidoreductase</keyword>
<dbReference type="InterPro" id="IPR003710">
    <property type="entry name" value="ApbA"/>
</dbReference>
<dbReference type="KEGG" id="ssai:N0B31_18355"/>
<comment type="catalytic activity">
    <reaction evidence="9">
        <text>(R)-pantoate + NADP(+) = 2-dehydropantoate + NADPH + H(+)</text>
        <dbReference type="Rhea" id="RHEA:16233"/>
        <dbReference type="ChEBI" id="CHEBI:11561"/>
        <dbReference type="ChEBI" id="CHEBI:15378"/>
        <dbReference type="ChEBI" id="CHEBI:15980"/>
        <dbReference type="ChEBI" id="CHEBI:57783"/>
        <dbReference type="ChEBI" id="CHEBI:58349"/>
        <dbReference type="EC" id="1.1.1.169"/>
    </reaction>
    <physiologicalReaction direction="right-to-left" evidence="9">
        <dbReference type="Rhea" id="RHEA:16235"/>
    </physiologicalReaction>
</comment>
<sequence length="296" mass="30438">MDVLVFGAGSLGSLVGGLLARAGHDVTLVGRDPHVAAIRGAGLHVGGEFDFTVHPTARTTAPEHADIAVVTVKAFDTETAARALEGVPDVTLSLGNGMGNEATLAEHLDTVLAGTCTYGALRPEPGVVHCTGVGEVVLGPRDGGESEAADRVGRAFADAMVTTVADDMPRRLWEKLAVNAGINAPTALARVENGALVEGPGNEVARAAGREVAALARAEGVDLPDEAAVDAVVRVAEATAANHSSMLQDVAAERRTEVDAITGYVADLAPERGVETPVNATLASLLRAWERERGLR</sequence>
<dbReference type="RefSeq" id="WP_260593062.1">
    <property type="nucleotide sequence ID" value="NZ_CP104003.1"/>
</dbReference>
<dbReference type="GO" id="GO:0050661">
    <property type="term" value="F:NADP binding"/>
    <property type="evidence" value="ECO:0007669"/>
    <property type="project" value="TreeGrafter"/>
</dbReference>
<organism evidence="15 16">
    <name type="scientific">Salinirubellus salinus</name>
    <dbReference type="NCBI Taxonomy" id="1364945"/>
    <lineage>
        <taxon>Archaea</taxon>
        <taxon>Methanobacteriati</taxon>
        <taxon>Methanobacteriota</taxon>
        <taxon>Stenosarchaea group</taxon>
        <taxon>Halobacteria</taxon>
        <taxon>Halobacteriales</taxon>
        <taxon>Natronomonadaceae</taxon>
        <taxon>Salinirubellus</taxon>
    </lineage>
</organism>
<evidence type="ECO:0000256" key="7">
    <source>
        <dbReference type="ARBA" id="ARBA00023002"/>
    </source>
</evidence>
<evidence type="ECO:0000256" key="10">
    <source>
        <dbReference type="ARBA" id="ARBA00048196"/>
    </source>
</evidence>
<feature type="domain" description="Ketopantoate reductase C-terminal" evidence="14">
    <location>
        <begin position="170"/>
        <end position="288"/>
    </location>
</feature>
<evidence type="ECO:0000313" key="16">
    <source>
        <dbReference type="Proteomes" id="UP001057580"/>
    </source>
</evidence>
<dbReference type="GO" id="GO:0008677">
    <property type="term" value="F:2-dehydropantoate 2-reductase activity"/>
    <property type="evidence" value="ECO:0007669"/>
    <property type="project" value="UniProtKB-EC"/>
</dbReference>
<comment type="function">
    <text evidence="12">Catalyzes the NADPH-dependent reduction of ketopantoate into pantoic acid.</text>
</comment>
<dbReference type="GO" id="GO:0015940">
    <property type="term" value="P:pantothenate biosynthetic process"/>
    <property type="evidence" value="ECO:0007669"/>
    <property type="project" value="InterPro"/>
</dbReference>
<keyword evidence="16" id="KW-1185">Reference proteome</keyword>
<comment type="function">
    <text evidence="11">Catalyzes the NAD(P)H-dependent reduction of ketopantoate into pantoic acid.</text>
</comment>
<dbReference type="GeneID" id="74944427"/>
<dbReference type="Pfam" id="PF02558">
    <property type="entry name" value="ApbA"/>
    <property type="match status" value="1"/>
</dbReference>
<dbReference type="EMBL" id="CP104003">
    <property type="protein sequence ID" value="UWM54068.1"/>
    <property type="molecule type" value="Genomic_DNA"/>
</dbReference>
<dbReference type="PANTHER" id="PTHR43765:SF2">
    <property type="entry name" value="2-DEHYDROPANTOATE 2-REDUCTASE"/>
    <property type="match status" value="1"/>
</dbReference>
<dbReference type="NCBIfam" id="TIGR00745">
    <property type="entry name" value="apbA_panE"/>
    <property type="match status" value="1"/>
</dbReference>
<reference evidence="15" key="1">
    <citation type="submission" date="2022-09" db="EMBL/GenBank/DDBJ databases">
        <title>Diverse halophilic archaea isolated from saline environments.</title>
        <authorList>
            <person name="Cui H.-L."/>
        </authorList>
    </citation>
    <scope>NUCLEOTIDE SEQUENCE</scope>
    <source>
        <strain evidence="15">ZS-35-S2</strain>
    </source>
</reference>
<name>A0A9E7R3F0_9EURY</name>
<evidence type="ECO:0000256" key="6">
    <source>
        <dbReference type="ARBA" id="ARBA00022993"/>
    </source>
</evidence>
<dbReference type="Proteomes" id="UP001057580">
    <property type="component" value="Chromosome"/>
</dbReference>
<gene>
    <name evidence="15" type="ORF">N0B31_18355</name>
</gene>
<evidence type="ECO:0000256" key="8">
    <source>
        <dbReference type="ARBA" id="ARBA00032024"/>
    </source>
</evidence>
<evidence type="ECO:0000256" key="11">
    <source>
        <dbReference type="ARBA" id="ARBA00056765"/>
    </source>
</evidence>
<dbReference type="InterPro" id="IPR050838">
    <property type="entry name" value="Ketopantoate_reductase"/>
</dbReference>
<evidence type="ECO:0000256" key="12">
    <source>
        <dbReference type="RuleBase" id="RU362068"/>
    </source>
</evidence>
<keyword evidence="6 12" id="KW-0173">Coenzyme A biosynthesis</keyword>
<evidence type="ECO:0000256" key="3">
    <source>
        <dbReference type="ARBA" id="ARBA00013014"/>
    </source>
</evidence>
<dbReference type="SUPFAM" id="SSF48179">
    <property type="entry name" value="6-phosphogluconate dehydrogenase C-terminal domain-like"/>
    <property type="match status" value="1"/>
</dbReference>
<evidence type="ECO:0000259" key="13">
    <source>
        <dbReference type="Pfam" id="PF02558"/>
    </source>
</evidence>
<evidence type="ECO:0000259" key="14">
    <source>
        <dbReference type="Pfam" id="PF08546"/>
    </source>
</evidence>
<evidence type="ECO:0000256" key="5">
    <source>
        <dbReference type="ARBA" id="ARBA00022857"/>
    </source>
</evidence>